<dbReference type="GO" id="GO:0032012">
    <property type="term" value="P:regulation of ARF protein signal transduction"/>
    <property type="evidence" value="ECO:0007669"/>
    <property type="project" value="InterPro"/>
</dbReference>
<dbReference type="InterPro" id="IPR023394">
    <property type="entry name" value="Sec7_C_sf"/>
</dbReference>
<evidence type="ECO:0000313" key="4">
    <source>
        <dbReference type="WBParaSite" id="SCUD_0002072601-mRNA-1"/>
    </source>
</evidence>
<feature type="domain" description="SEC7" evidence="1">
    <location>
        <begin position="122"/>
        <end position="288"/>
    </location>
</feature>
<evidence type="ECO:0000259" key="1">
    <source>
        <dbReference type="PROSITE" id="PS50190"/>
    </source>
</evidence>
<accession>A0A183L075</accession>
<proteinExistence type="predicted"/>
<evidence type="ECO:0000313" key="3">
    <source>
        <dbReference type="Proteomes" id="UP000279833"/>
    </source>
</evidence>
<gene>
    <name evidence="2" type="ORF">SCUD_LOCUS20723</name>
</gene>
<reference evidence="4" key="1">
    <citation type="submission" date="2016-06" db="UniProtKB">
        <authorList>
            <consortium name="WormBaseParasite"/>
        </authorList>
    </citation>
    <scope>IDENTIFICATION</scope>
</reference>
<dbReference type="SUPFAM" id="SSF48425">
    <property type="entry name" value="Sec7 domain"/>
    <property type="match status" value="1"/>
</dbReference>
<dbReference type="InterPro" id="IPR000904">
    <property type="entry name" value="Sec7_dom"/>
</dbReference>
<name>A0A183L075_9TREM</name>
<evidence type="ECO:0000313" key="2">
    <source>
        <dbReference type="EMBL" id="VDP73179.1"/>
    </source>
</evidence>
<dbReference type="SMART" id="SM00222">
    <property type="entry name" value="Sec7"/>
    <property type="match status" value="1"/>
</dbReference>
<dbReference type="STRING" id="6186.A0A183L075"/>
<organism evidence="4">
    <name type="scientific">Schistosoma curassoni</name>
    <dbReference type="NCBI Taxonomy" id="6186"/>
    <lineage>
        <taxon>Eukaryota</taxon>
        <taxon>Metazoa</taxon>
        <taxon>Spiralia</taxon>
        <taxon>Lophotrochozoa</taxon>
        <taxon>Platyhelminthes</taxon>
        <taxon>Trematoda</taxon>
        <taxon>Digenea</taxon>
        <taxon>Strigeidida</taxon>
        <taxon>Schistosomatoidea</taxon>
        <taxon>Schistosomatidae</taxon>
        <taxon>Schistosoma</taxon>
    </lineage>
</organism>
<dbReference type="EMBL" id="UZAK01044926">
    <property type="protein sequence ID" value="VDP73179.1"/>
    <property type="molecule type" value="Genomic_DNA"/>
</dbReference>
<dbReference type="AlphaFoldDB" id="A0A183L075"/>
<dbReference type="Gene3D" id="1.10.1000.11">
    <property type="entry name" value="Arf Nucleotide-binding Site Opener,domain 2"/>
    <property type="match status" value="2"/>
</dbReference>
<dbReference type="PANTHER" id="PTHR10663">
    <property type="entry name" value="GUANYL-NUCLEOTIDE EXCHANGE FACTOR"/>
    <property type="match status" value="1"/>
</dbReference>
<dbReference type="PANTHER" id="PTHR10663:SF375">
    <property type="entry name" value="LD29171P"/>
    <property type="match status" value="1"/>
</dbReference>
<protein>
    <submittedName>
        <fullName evidence="4">SEC7 domain-containing protein</fullName>
    </submittedName>
</protein>
<dbReference type="Proteomes" id="UP000279833">
    <property type="component" value="Unassembled WGS sequence"/>
</dbReference>
<dbReference type="InterPro" id="IPR035999">
    <property type="entry name" value="Sec7_dom_sf"/>
</dbReference>
<dbReference type="GO" id="GO:0005085">
    <property type="term" value="F:guanyl-nucleotide exchange factor activity"/>
    <property type="evidence" value="ECO:0007669"/>
    <property type="project" value="InterPro"/>
</dbReference>
<dbReference type="Pfam" id="PF01369">
    <property type="entry name" value="Sec7"/>
    <property type="match status" value="1"/>
</dbReference>
<dbReference type="WBParaSite" id="SCUD_0002072601-mRNA-1">
    <property type="protein sequence ID" value="SCUD_0002072601-mRNA-1"/>
    <property type="gene ID" value="SCUD_0002072601"/>
</dbReference>
<dbReference type="CDD" id="cd00171">
    <property type="entry name" value="Sec7"/>
    <property type="match status" value="1"/>
</dbReference>
<dbReference type="PROSITE" id="PS50190">
    <property type="entry name" value="SEC7"/>
    <property type="match status" value="1"/>
</dbReference>
<sequence length="347" mass="39968">MSVVVRISSATAYCVREQTSFQLKRKLEKDWWWWCWIEHTLQKSSNSITMQALIRNPEGKRKRGKPKNTLDQELEAGMKRMSSNWKGLSRTDSDGECWWMAYDPLRGVTCVSTVKPYDDPEAFESRKAQKEIYESGLALFNQNQPLRCLQLLQENGLIGESVESVAQFLLVEDRLSKSHIGYFLGENEPYNLRVMYAYVDQFDFTDKDFVSAMREFLSGFRLPGEAQKIDRLMEKFAARYFACNPNNNVFASADTAYEDYIRMNRGINDSQDLPESYLAQIYDEIANAGIKLKADDNVTKLTKISTSTEISPKLDNRRQTGDGEILADSVSFFSQIKINKRIKVNLH</sequence>
<dbReference type="FunFam" id="1.10.220.20:FF:000002">
    <property type="entry name" value="Brefeldin A-inhibited guanine nucleotide-exchange protein 1"/>
    <property type="match status" value="1"/>
</dbReference>
<dbReference type="Gene3D" id="1.10.220.20">
    <property type="match status" value="1"/>
</dbReference>
<keyword evidence="3" id="KW-1185">Reference proteome</keyword>
<reference evidence="2 3" key="2">
    <citation type="submission" date="2018-11" db="EMBL/GenBank/DDBJ databases">
        <authorList>
            <consortium name="Pathogen Informatics"/>
        </authorList>
    </citation>
    <scope>NUCLEOTIDE SEQUENCE [LARGE SCALE GENOMIC DNA]</scope>
    <source>
        <strain evidence="2">Dakar</strain>
        <strain evidence="3">Dakar, Senegal</strain>
    </source>
</reference>